<protein>
    <recommendedName>
        <fullName evidence="1">Fido domain-containing protein</fullName>
    </recommendedName>
</protein>
<dbReference type="Pfam" id="PF02661">
    <property type="entry name" value="Fic"/>
    <property type="match status" value="1"/>
</dbReference>
<dbReference type="Pfam" id="PF13310">
    <property type="entry name" value="Virulence_RhuM"/>
    <property type="match status" value="1"/>
</dbReference>
<evidence type="ECO:0000313" key="2">
    <source>
        <dbReference type="EMBL" id="PZX11192.1"/>
    </source>
</evidence>
<name>A0A2W7NIU7_9BACT</name>
<dbReference type="InterPro" id="IPR003812">
    <property type="entry name" value="Fido"/>
</dbReference>
<keyword evidence="3" id="KW-1185">Reference proteome</keyword>
<dbReference type="InterPro" id="IPR036597">
    <property type="entry name" value="Fido-like_dom_sf"/>
</dbReference>
<dbReference type="Proteomes" id="UP000249239">
    <property type="component" value="Unassembled WGS sequence"/>
</dbReference>
<evidence type="ECO:0000259" key="1">
    <source>
        <dbReference type="PROSITE" id="PS51459"/>
    </source>
</evidence>
<feature type="domain" description="Fido" evidence="1">
    <location>
        <begin position="170"/>
        <end position="321"/>
    </location>
</feature>
<sequence>MNHSDIIIYQTEDGKTEINVQIDDKTVWLSLNQIADLFERDKSVISRHINNIFREKELLRDSVVAKNATTASDGKTYQVDYFNLDVIISVGYRIKSKRGTQFRIWANQILREYLIKGYSINEKKLTKQNESLKELQESVKALRTVLNYKPLSNEESKGLLRIITDYAFALDILDQYDYQKLEIKDTSGKETFQLTYEEAISQIKMVKITHGNSNLFGHEKDDSFKSSIATIYQTFEGQDLYPSIEEKAANLLYFITKNHSFSDGNKRIAAFIFLYFLEKNRILFAPDGNKRIADNTLVALTLMIAVSKPEEKETMIKVVVNLINKNNYS</sequence>
<evidence type="ECO:0000313" key="3">
    <source>
        <dbReference type="Proteomes" id="UP000249239"/>
    </source>
</evidence>
<dbReference type="PANTHER" id="PTHR35810">
    <property type="entry name" value="CYTOPLASMIC PROTEIN-RELATED"/>
    <property type="match status" value="1"/>
</dbReference>
<dbReference type="Gene3D" id="1.20.120.1870">
    <property type="entry name" value="Fic/DOC protein, Fido domain"/>
    <property type="match status" value="1"/>
</dbReference>
<dbReference type="AlphaFoldDB" id="A0A2W7NIU7"/>
<comment type="caution">
    <text evidence="2">The sequence shown here is derived from an EMBL/GenBank/DDBJ whole genome shotgun (WGS) entry which is preliminary data.</text>
</comment>
<dbReference type="InterPro" id="IPR011204">
    <property type="entry name" value="Virulence_RhuM-like"/>
</dbReference>
<proteinExistence type="predicted"/>
<dbReference type="EMBL" id="QKZK01000043">
    <property type="protein sequence ID" value="PZX11192.1"/>
    <property type="molecule type" value="Genomic_DNA"/>
</dbReference>
<gene>
    <name evidence="2" type="ORF">LX69_03207</name>
</gene>
<dbReference type="InterPro" id="IPR053737">
    <property type="entry name" value="Type_II_TA_Toxin"/>
</dbReference>
<accession>A0A2W7NIU7</accession>
<dbReference type="OrthoDB" id="9802752at2"/>
<organism evidence="2 3">
    <name type="scientific">Breznakibacter xylanolyticus</name>
    <dbReference type="NCBI Taxonomy" id="990"/>
    <lineage>
        <taxon>Bacteria</taxon>
        <taxon>Pseudomonadati</taxon>
        <taxon>Bacteroidota</taxon>
        <taxon>Bacteroidia</taxon>
        <taxon>Marinilabiliales</taxon>
        <taxon>Marinilabiliaceae</taxon>
        <taxon>Breznakibacter</taxon>
    </lineage>
</organism>
<dbReference type="PANTHER" id="PTHR35810:SF1">
    <property type="entry name" value="CYTOPLASMIC PROTEIN"/>
    <property type="match status" value="1"/>
</dbReference>
<dbReference type="SUPFAM" id="SSF140931">
    <property type="entry name" value="Fic-like"/>
    <property type="match status" value="1"/>
</dbReference>
<dbReference type="PROSITE" id="PS51459">
    <property type="entry name" value="FIDO"/>
    <property type="match status" value="1"/>
</dbReference>
<dbReference type="RefSeq" id="WP_111446997.1">
    <property type="nucleotide sequence ID" value="NZ_QKZK01000043.1"/>
</dbReference>
<reference evidence="2 3" key="1">
    <citation type="submission" date="2018-06" db="EMBL/GenBank/DDBJ databases">
        <title>Genomic Encyclopedia of Archaeal and Bacterial Type Strains, Phase II (KMG-II): from individual species to whole genera.</title>
        <authorList>
            <person name="Goeker M."/>
        </authorList>
    </citation>
    <scope>NUCLEOTIDE SEQUENCE [LARGE SCALE GENOMIC DNA]</scope>
    <source>
        <strain evidence="2 3">DSM 6779</strain>
    </source>
</reference>